<evidence type="ECO:0000256" key="2">
    <source>
        <dbReference type="ARBA" id="ARBA00022801"/>
    </source>
</evidence>
<reference evidence="5 6" key="1">
    <citation type="submission" date="2021-01" db="EMBL/GenBank/DDBJ databases">
        <title>Genomic Encyclopedia of Type Strains, Phase IV (KMG-IV): sequencing the most valuable type-strain genomes for metagenomic binning, comparative biology and taxonomic classification.</title>
        <authorList>
            <person name="Goeker M."/>
        </authorList>
    </citation>
    <scope>NUCLEOTIDE SEQUENCE [LARGE SCALE GENOMIC DNA]</scope>
    <source>
        <strain evidence="5 6">DSM 105482</strain>
    </source>
</reference>
<sequence length="142" mass="16291">MEKWYGSAGVCVKEKGQVLMVLQGRPDEEKVWSVPSGGLEAGETFEECCIREVWEETGYRVEIVRPLYIKEGTAFGIEVEVHYFELKLIGGMSVIQDPDELIHDIDWKSADELRELDLSFPEDLENLLGFLRESEHENENVI</sequence>
<evidence type="ECO:0000256" key="1">
    <source>
        <dbReference type="ARBA" id="ARBA00001946"/>
    </source>
</evidence>
<dbReference type="PANTHER" id="PTHR43046">
    <property type="entry name" value="GDP-MANNOSE MANNOSYL HYDROLASE"/>
    <property type="match status" value="1"/>
</dbReference>
<proteinExistence type="inferred from homology"/>
<comment type="similarity">
    <text evidence="3">Belongs to the Nudix hydrolase family.</text>
</comment>
<dbReference type="CDD" id="cd02883">
    <property type="entry name" value="NUDIX_Hydrolase"/>
    <property type="match status" value="1"/>
</dbReference>
<dbReference type="InterPro" id="IPR020476">
    <property type="entry name" value="Nudix_hydrolase"/>
</dbReference>
<dbReference type="PANTHER" id="PTHR43046:SF2">
    <property type="entry name" value="8-OXO-DGTP DIPHOSPHATASE-RELATED"/>
    <property type="match status" value="1"/>
</dbReference>
<dbReference type="Gene3D" id="3.90.79.10">
    <property type="entry name" value="Nucleoside Triphosphate Pyrophosphohydrolase"/>
    <property type="match status" value="1"/>
</dbReference>
<keyword evidence="2 3" id="KW-0378">Hydrolase</keyword>
<dbReference type="PROSITE" id="PS00893">
    <property type="entry name" value="NUDIX_BOX"/>
    <property type="match status" value="1"/>
</dbReference>
<evidence type="ECO:0000313" key="5">
    <source>
        <dbReference type="EMBL" id="MBM7690850.1"/>
    </source>
</evidence>
<dbReference type="Proteomes" id="UP000823486">
    <property type="component" value="Unassembled WGS sequence"/>
</dbReference>
<dbReference type="SUPFAM" id="SSF55811">
    <property type="entry name" value="Nudix"/>
    <property type="match status" value="1"/>
</dbReference>
<organism evidence="5 6">
    <name type="scientific">Peribacillus deserti</name>
    <dbReference type="NCBI Taxonomy" id="673318"/>
    <lineage>
        <taxon>Bacteria</taxon>
        <taxon>Bacillati</taxon>
        <taxon>Bacillota</taxon>
        <taxon>Bacilli</taxon>
        <taxon>Bacillales</taxon>
        <taxon>Bacillaceae</taxon>
        <taxon>Peribacillus</taxon>
    </lineage>
</organism>
<comment type="caution">
    <text evidence="5">The sequence shown here is derived from an EMBL/GenBank/DDBJ whole genome shotgun (WGS) entry which is preliminary data.</text>
</comment>
<dbReference type="InterPro" id="IPR015797">
    <property type="entry name" value="NUDIX_hydrolase-like_dom_sf"/>
</dbReference>
<dbReference type="Pfam" id="PF00293">
    <property type="entry name" value="NUDIX"/>
    <property type="match status" value="1"/>
</dbReference>
<dbReference type="InterPro" id="IPR000086">
    <property type="entry name" value="NUDIX_hydrolase_dom"/>
</dbReference>
<evidence type="ECO:0000259" key="4">
    <source>
        <dbReference type="PROSITE" id="PS51462"/>
    </source>
</evidence>
<gene>
    <name evidence="5" type="ORF">JOC77_000253</name>
</gene>
<comment type="cofactor">
    <cofactor evidence="1">
        <name>Mg(2+)</name>
        <dbReference type="ChEBI" id="CHEBI:18420"/>
    </cofactor>
</comment>
<protein>
    <submittedName>
        <fullName evidence="5">ADP-ribose pyrophosphatase YjhB (NUDIX family)</fullName>
    </submittedName>
</protein>
<dbReference type="PROSITE" id="PS51462">
    <property type="entry name" value="NUDIX"/>
    <property type="match status" value="1"/>
</dbReference>
<accession>A0ABS2QCX6</accession>
<keyword evidence="6" id="KW-1185">Reference proteome</keyword>
<name>A0ABS2QCX6_9BACI</name>
<dbReference type="InterPro" id="IPR020084">
    <property type="entry name" value="NUDIX_hydrolase_CS"/>
</dbReference>
<evidence type="ECO:0000313" key="6">
    <source>
        <dbReference type="Proteomes" id="UP000823486"/>
    </source>
</evidence>
<dbReference type="PRINTS" id="PR00502">
    <property type="entry name" value="NUDIXFAMILY"/>
</dbReference>
<dbReference type="RefSeq" id="WP_204537551.1">
    <property type="nucleotide sequence ID" value="NZ_JAFBFI010000001.1"/>
</dbReference>
<dbReference type="EMBL" id="JAFBFI010000001">
    <property type="protein sequence ID" value="MBM7690850.1"/>
    <property type="molecule type" value="Genomic_DNA"/>
</dbReference>
<feature type="domain" description="Nudix hydrolase" evidence="4">
    <location>
        <begin position="3"/>
        <end position="131"/>
    </location>
</feature>
<evidence type="ECO:0000256" key="3">
    <source>
        <dbReference type="RuleBase" id="RU003476"/>
    </source>
</evidence>